<dbReference type="PROSITE" id="PS51257">
    <property type="entry name" value="PROKAR_LIPOPROTEIN"/>
    <property type="match status" value="1"/>
</dbReference>
<dbReference type="RefSeq" id="WP_136663539.1">
    <property type="nucleotide sequence ID" value="NZ_RFLV01000001.1"/>
</dbReference>
<dbReference type="EMBL" id="RFLV01000001">
    <property type="protein sequence ID" value="TIH10247.1"/>
    <property type="molecule type" value="Genomic_DNA"/>
</dbReference>
<comment type="caution">
    <text evidence="2">The sequence shown here is derived from an EMBL/GenBank/DDBJ whole genome shotgun (WGS) entry which is preliminary data.</text>
</comment>
<evidence type="ECO:0000256" key="1">
    <source>
        <dbReference type="SAM" id="SignalP"/>
    </source>
</evidence>
<evidence type="ECO:0000313" key="3">
    <source>
        <dbReference type="Proteomes" id="UP000307541"/>
    </source>
</evidence>
<organism evidence="2 3">
    <name type="scientific">Pseudomonas leptonychotis</name>
    <dbReference type="NCBI Taxonomy" id="2448482"/>
    <lineage>
        <taxon>Bacteria</taxon>
        <taxon>Pseudomonadati</taxon>
        <taxon>Pseudomonadota</taxon>
        <taxon>Gammaproteobacteria</taxon>
        <taxon>Pseudomonadales</taxon>
        <taxon>Pseudomonadaceae</taxon>
        <taxon>Pseudomonas</taxon>
    </lineage>
</organism>
<keyword evidence="3" id="KW-1185">Reference proteome</keyword>
<protein>
    <submittedName>
        <fullName evidence="2">Uncharacterized protein</fullName>
    </submittedName>
</protein>
<dbReference type="AlphaFoldDB" id="A0A4T2A100"/>
<keyword evidence="1" id="KW-0732">Signal</keyword>
<dbReference type="OrthoDB" id="6258586at2"/>
<dbReference type="Proteomes" id="UP000307541">
    <property type="component" value="Unassembled WGS sequence"/>
</dbReference>
<sequence>MIKLRHSLPLLLLIACADLAYADCDYDDFPRMDGMLVSSLGASVQWNHTPLQGRTFRVSATVPRVKEFYAQQWPDEVDFSEFNDWDQILHINERCIMMIQVKAQNDRYSYGRMSITNPPQAGGGGEPLGSGMPVPPDAQVISDMRSDDVIREGRLVLILNDENIHATRAWYEAELLNQDWNLDHRSQQDNAVVLTYSKGRELMTVGLLRHADKTQVLLNRMDR</sequence>
<name>A0A4T2A100_9PSED</name>
<evidence type="ECO:0000313" key="2">
    <source>
        <dbReference type="EMBL" id="TIH10247.1"/>
    </source>
</evidence>
<accession>A0A4T2A100</accession>
<feature type="signal peptide" evidence="1">
    <location>
        <begin position="1"/>
        <end position="22"/>
    </location>
</feature>
<gene>
    <name evidence="2" type="ORF">D8779_06025</name>
</gene>
<proteinExistence type="predicted"/>
<reference evidence="2 3" key="1">
    <citation type="submission" date="2018-10" db="EMBL/GenBank/DDBJ databases">
        <title>Pseudomonas leptonychotis sp. nov., isolated from Weddell seals in Antarctica.</title>
        <authorList>
            <person name="Novakova D."/>
            <person name="Svec P."/>
            <person name="Kralova S."/>
            <person name="Kristofova L."/>
            <person name="Zeman M."/>
            <person name="Pantucek R."/>
            <person name="Maslanova I."/>
            <person name="Sedlacek I."/>
        </authorList>
    </citation>
    <scope>NUCLEOTIDE SEQUENCE [LARGE SCALE GENOMIC DNA]</scope>
    <source>
        <strain evidence="2 3">CCM 8849</strain>
    </source>
</reference>
<feature type="chain" id="PRO_5021035142" evidence="1">
    <location>
        <begin position="23"/>
        <end position="223"/>
    </location>
</feature>